<evidence type="ECO:0000313" key="2">
    <source>
        <dbReference type="EMBL" id="KAK4251520.1"/>
    </source>
</evidence>
<protein>
    <submittedName>
        <fullName evidence="2">Uncharacterized protein</fullName>
    </submittedName>
</protein>
<dbReference type="EMBL" id="MU857605">
    <property type="protein sequence ID" value="KAK4251520.1"/>
    <property type="molecule type" value="Genomic_DNA"/>
</dbReference>
<sequence length="354" mass="38823">MASRDRIHSDQQSEPGAWTMFGMIDTVRRFADLVSTRTISGMDTSCHQTTMNRRTAHVDDWRQRTEKAEEARGVGEAMTKEKAVGPTLDQTALPDRRTLDMALAQSKAFVSIIASVAAVLGRSATESGIDWRSASQGLDLILNASRDYVARQNILHHHHHHHNASDYDAYFERTAYVNGTQHVLRGLPRDLDPAEAAMLHRSMPQALSNTTAGWPPPGKPRAAAAAAAVGGCSKGGGGRNKVQALALFCMYSMYSLTVWAIPKLVRFGGRLVEAEHERQYMPRLLMALAALLEVVVVTLNWLSGCWAYQLLVTLLGYAVEGVRGAIYEFSSEKVAVVEGVGVTEREDAVKHGRL</sequence>
<dbReference type="AlphaFoldDB" id="A0AAN7D013"/>
<keyword evidence="1" id="KW-0812">Transmembrane</keyword>
<reference evidence="2" key="2">
    <citation type="submission" date="2023-05" db="EMBL/GenBank/DDBJ databases">
        <authorList>
            <consortium name="Lawrence Berkeley National Laboratory"/>
            <person name="Steindorff A."/>
            <person name="Hensen N."/>
            <person name="Bonometti L."/>
            <person name="Westerberg I."/>
            <person name="Brannstrom I.O."/>
            <person name="Guillou S."/>
            <person name="Cros-Aarteil S."/>
            <person name="Calhoun S."/>
            <person name="Haridas S."/>
            <person name="Kuo A."/>
            <person name="Mondo S."/>
            <person name="Pangilinan J."/>
            <person name="Riley R."/>
            <person name="Labutti K."/>
            <person name="Andreopoulos B."/>
            <person name="Lipzen A."/>
            <person name="Chen C."/>
            <person name="Yanf M."/>
            <person name="Daum C."/>
            <person name="Ng V."/>
            <person name="Clum A."/>
            <person name="Ohm R."/>
            <person name="Martin F."/>
            <person name="Silar P."/>
            <person name="Natvig D."/>
            <person name="Lalanne C."/>
            <person name="Gautier V."/>
            <person name="Ament-Velasquez S.L."/>
            <person name="Kruys A."/>
            <person name="Hutchinson M.I."/>
            <person name="Powell A.J."/>
            <person name="Barry K."/>
            <person name="Miller A.N."/>
            <person name="Grigoriev I.V."/>
            <person name="Debuchy R."/>
            <person name="Gladieux P."/>
            <person name="Thoren M.H."/>
            <person name="Johannesson H."/>
        </authorList>
    </citation>
    <scope>NUCLEOTIDE SEQUENCE</scope>
    <source>
        <strain evidence="2">CBS 359.72</strain>
    </source>
</reference>
<accession>A0AAN7D013</accession>
<keyword evidence="3" id="KW-1185">Reference proteome</keyword>
<dbReference type="Proteomes" id="UP001303647">
    <property type="component" value="Unassembled WGS sequence"/>
</dbReference>
<feature type="transmembrane region" description="Helical" evidence="1">
    <location>
        <begin position="244"/>
        <end position="261"/>
    </location>
</feature>
<evidence type="ECO:0000313" key="3">
    <source>
        <dbReference type="Proteomes" id="UP001303647"/>
    </source>
</evidence>
<evidence type="ECO:0000256" key="1">
    <source>
        <dbReference type="SAM" id="Phobius"/>
    </source>
</evidence>
<organism evidence="2 3">
    <name type="scientific">Corynascus novoguineensis</name>
    <dbReference type="NCBI Taxonomy" id="1126955"/>
    <lineage>
        <taxon>Eukaryota</taxon>
        <taxon>Fungi</taxon>
        <taxon>Dikarya</taxon>
        <taxon>Ascomycota</taxon>
        <taxon>Pezizomycotina</taxon>
        <taxon>Sordariomycetes</taxon>
        <taxon>Sordariomycetidae</taxon>
        <taxon>Sordariales</taxon>
        <taxon>Chaetomiaceae</taxon>
        <taxon>Corynascus</taxon>
    </lineage>
</organism>
<proteinExistence type="predicted"/>
<reference evidence="2" key="1">
    <citation type="journal article" date="2023" name="Mol. Phylogenet. Evol.">
        <title>Genome-scale phylogeny and comparative genomics of the fungal order Sordariales.</title>
        <authorList>
            <person name="Hensen N."/>
            <person name="Bonometti L."/>
            <person name="Westerberg I."/>
            <person name="Brannstrom I.O."/>
            <person name="Guillou S."/>
            <person name="Cros-Aarteil S."/>
            <person name="Calhoun S."/>
            <person name="Haridas S."/>
            <person name="Kuo A."/>
            <person name="Mondo S."/>
            <person name="Pangilinan J."/>
            <person name="Riley R."/>
            <person name="LaButti K."/>
            <person name="Andreopoulos B."/>
            <person name="Lipzen A."/>
            <person name="Chen C."/>
            <person name="Yan M."/>
            <person name="Daum C."/>
            <person name="Ng V."/>
            <person name="Clum A."/>
            <person name="Steindorff A."/>
            <person name="Ohm R.A."/>
            <person name="Martin F."/>
            <person name="Silar P."/>
            <person name="Natvig D.O."/>
            <person name="Lalanne C."/>
            <person name="Gautier V."/>
            <person name="Ament-Velasquez S.L."/>
            <person name="Kruys A."/>
            <person name="Hutchinson M.I."/>
            <person name="Powell A.J."/>
            <person name="Barry K."/>
            <person name="Miller A.N."/>
            <person name="Grigoriev I.V."/>
            <person name="Debuchy R."/>
            <person name="Gladieux P."/>
            <person name="Hiltunen Thoren M."/>
            <person name="Johannesson H."/>
        </authorList>
    </citation>
    <scope>NUCLEOTIDE SEQUENCE</scope>
    <source>
        <strain evidence="2">CBS 359.72</strain>
    </source>
</reference>
<name>A0AAN7D013_9PEZI</name>
<feature type="transmembrane region" description="Helical" evidence="1">
    <location>
        <begin position="281"/>
        <end position="302"/>
    </location>
</feature>
<keyword evidence="1" id="KW-1133">Transmembrane helix</keyword>
<keyword evidence="1" id="KW-0472">Membrane</keyword>
<gene>
    <name evidence="2" type="ORF">C7999DRAFT_27937</name>
</gene>
<comment type="caution">
    <text evidence="2">The sequence shown here is derived from an EMBL/GenBank/DDBJ whole genome shotgun (WGS) entry which is preliminary data.</text>
</comment>